<sequence>MPNERGGLGIKRIDWFDQALLTLMVLLQGTIHYGGGTSPPLEGGRRREGRAQELGQGESEEI</sequence>
<dbReference type="AlphaFoldDB" id="A0A2K3N4G4"/>
<gene>
    <name evidence="2" type="ORF">L195_g021155</name>
</gene>
<accession>A0A2K3N4G4</accession>
<comment type="caution">
    <text evidence="2">The sequence shown here is derived from an EMBL/GenBank/DDBJ whole genome shotgun (WGS) entry which is preliminary data.</text>
</comment>
<reference evidence="2 3" key="2">
    <citation type="journal article" date="2017" name="Front. Plant Sci.">
        <title>Gene Classification and Mining of Molecular Markers Useful in Red Clover (Trifolium pratense) Breeding.</title>
        <authorList>
            <person name="Istvanek J."/>
            <person name="Dluhosova J."/>
            <person name="Dluhos P."/>
            <person name="Patkova L."/>
            <person name="Nedelnik J."/>
            <person name="Repkova J."/>
        </authorList>
    </citation>
    <scope>NUCLEOTIDE SEQUENCE [LARGE SCALE GENOMIC DNA]</scope>
    <source>
        <strain evidence="3">cv. Tatra</strain>
        <tissue evidence="2">Young leaves</tissue>
    </source>
</reference>
<protein>
    <submittedName>
        <fullName evidence="2">Uncharacterized protein</fullName>
    </submittedName>
</protein>
<name>A0A2K3N4G4_TRIPR</name>
<proteinExistence type="predicted"/>
<dbReference type="EMBL" id="ASHM01016084">
    <property type="protein sequence ID" value="PNX97916.1"/>
    <property type="molecule type" value="Genomic_DNA"/>
</dbReference>
<evidence type="ECO:0000313" key="2">
    <source>
        <dbReference type="EMBL" id="PNX97916.1"/>
    </source>
</evidence>
<evidence type="ECO:0000313" key="3">
    <source>
        <dbReference type="Proteomes" id="UP000236291"/>
    </source>
</evidence>
<feature type="region of interest" description="Disordered" evidence="1">
    <location>
        <begin position="34"/>
        <end position="62"/>
    </location>
</feature>
<dbReference type="Proteomes" id="UP000236291">
    <property type="component" value="Unassembled WGS sequence"/>
</dbReference>
<evidence type="ECO:0000256" key="1">
    <source>
        <dbReference type="SAM" id="MobiDB-lite"/>
    </source>
</evidence>
<feature type="compositionally biased region" description="Low complexity" evidence="1">
    <location>
        <begin position="52"/>
        <end position="62"/>
    </location>
</feature>
<organism evidence="2 3">
    <name type="scientific">Trifolium pratense</name>
    <name type="common">Red clover</name>
    <dbReference type="NCBI Taxonomy" id="57577"/>
    <lineage>
        <taxon>Eukaryota</taxon>
        <taxon>Viridiplantae</taxon>
        <taxon>Streptophyta</taxon>
        <taxon>Embryophyta</taxon>
        <taxon>Tracheophyta</taxon>
        <taxon>Spermatophyta</taxon>
        <taxon>Magnoliopsida</taxon>
        <taxon>eudicotyledons</taxon>
        <taxon>Gunneridae</taxon>
        <taxon>Pentapetalae</taxon>
        <taxon>rosids</taxon>
        <taxon>fabids</taxon>
        <taxon>Fabales</taxon>
        <taxon>Fabaceae</taxon>
        <taxon>Papilionoideae</taxon>
        <taxon>50 kb inversion clade</taxon>
        <taxon>NPAAA clade</taxon>
        <taxon>Hologalegina</taxon>
        <taxon>IRL clade</taxon>
        <taxon>Trifolieae</taxon>
        <taxon>Trifolium</taxon>
    </lineage>
</organism>
<reference evidence="2 3" key="1">
    <citation type="journal article" date="2014" name="Am. J. Bot.">
        <title>Genome assembly and annotation for red clover (Trifolium pratense; Fabaceae).</title>
        <authorList>
            <person name="Istvanek J."/>
            <person name="Jaros M."/>
            <person name="Krenek A."/>
            <person name="Repkova J."/>
        </authorList>
    </citation>
    <scope>NUCLEOTIDE SEQUENCE [LARGE SCALE GENOMIC DNA]</scope>
    <source>
        <strain evidence="3">cv. Tatra</strain>
        <tissue evidence="2">Young leaves</tissue>
    </source>
</reference>